<reference evidence="7 8" key="1">
    <citation type="submission" date="2016-10" db="EMBL/GenBank/DDBJ databases">
        <authorList>
            <person name="de Groot N.N."/>
        </authorList>
    </citation>
    <scope>NUCLEOTIDE SEQUENCE [LARGE SCALE GENOMIC DNA]</scope>
    <source>
        <strain evidence="7 8">CGMCC 1.10457</strain>
    </source>
</reference>
<evidence type="ECO:0000313" key="7">
    <source>
        <dbReference type="EMBL" id="SFR97988.1"/>
    </source>
</evidence>
<keyword evidence="5 6" id="KW-0472">Membrane</keyword>
<comment type="subcellular location">
    <subcellularLocation>
        <location evidence="1">Cell membrane</location>
        <topology evidence="1">Multi-pass membrane protein</topology>
    </subcellularLocation>
</comment>
<feature type="transmembrane region" description="Helical" evidence="6">
    <location>
        <begin position="166"/>
        <end position="185"/>
    </location>
</feature>
<feature type="transmembrane region" description="Helical" evidence="6">
    <location>
        <begin position="111"/>
        <end position="132"/>
    </location>
</feature>
<dbReference type="InterPro" id="IPR002293">
    <property type="entry name" value="AA/rel_permease1"/>
</dbReference>
<dbReference type="EMBL" id="FOZK01000002">
    <property type="protein sequence ID" value="SFR97988.1"/>
    <property type="molecule type" value="Genomic_DNA"/>
</dbReference>
<dbReference type="AlphaFoldDB" id="A0A1I6L3X7"/>
<evidence type="ECO:0000256" key="4">
    <source>
        <dbReference type="ARBA" id="ARBA00022989"/>
    </source>
</evidence>
<evidence type="ECO:0000256" key="2">
    <source>
        <dbReference type="ARBA" id="ARBA00022475"/>
    </source>
</evidence>
<dbReference type="PANTHER" id="PTHR42770">
    <property type="entry name" value="AMINO ACID TRANSPORTER-RELATED"/>
    <property type="match status" value="1"/>
</dbReference>
<evidence type="ECO:0000256" key="3">
    <source>
        <dbReference type="ARBA" id="ARBA00022692"/>
    </source>
</evidence>
<keyword evidence="2" id="KW-1003">Cell membrane</keyword>
<feature type="transmembrane region" description="Helical" evidence="6">
    <location>
        <begin position="366"/>
        <end position="389"/>
    </location>
</feature>
<dbReference type="GO" id="GO:0022857">
    <property type="term" value="F:transmembrane transporter activity"/>
    <property type="evidence" value="ECO:0007669"/>
    <property type="project" value="InterPro"/>
</dbReference>
<evidence type="ECO:0000256" key="5">
    <source>
        <dbReference type="ARBA" id="ARBA00023136"/>
    </source>
</evidence>
<dbReference type="Proteomes" id="UP000199062">
    <property type="component" value="Unassembled WGS sequence"/>
</dbReference>
<dbReference type="RefSeq" id="WP_089816258.1">
    <property type="nucleotide sequence ID" value="NZ_FOZK01000002.1"/>
</dbReference>
<dbReference type="OrthoDB" id="200332at2157"/>
<feature type="transmembrane region" description="Helical" evidence="6">
    <location>
        <begin position="237"/>
        <end position="256"/>
    </location>
</feature>
<feature type="transmembrane region" description="Helical" evidence="6">
    <location>
        <begin position="338"/>
        <end position="360"/>
    </location>
</feature>
<feature type="transmembrane region" description="Helical" evidence="6">
    <location>
        <begin position="139"/>
        <end position="160"/>
    </location>
</feature>
<keyword evidence="8" id="KW-1185">Reference proteome</keyword>
<gene>
    <name evidence="7" type="ORF">SAMN05216559_1952</name>
</gene>
<organism evidence="7 8">
    <name type="scientific">Halomicrobium zhouii</name>
    <dbReference type="NCBI Taxonomy" id="767519"/>
    <lineage>
        <taxon>Archaea</taxon>
        <taxon>Methanobacteriati</taxon>
        <taxon>Methanobacteriota</taxon>
        <taxon>Stenosarchaea group</taxon>
        <taxon>Halobacteria</taxon>
        <taxon>Halobacteriales</taxon>
        <taxon>Haloarculaceae</taxon>
        <taxon>Halomicrobium</taxon>
    </lineage>
</organism>
<dbReference type="STRING" id="767519.SAMN05216559_1952"/>
<feature type="transmembrane region" description="Helical" evidence="6">
    <location>
        <begin position="197"/>
        <end position="217"/>
    </location>
</feature>
<evidence type="ECO:0000256" key="1">
    <source>
        <dbReference type="ARBA" id="ARBA00004651"/>
    </source>
</evidence>
<dbReference type="Pfam" id="PF13520">
    <property type="entry name" value="AA_permease_2"/>
    <property type="match status" value="1"/>
</dbReference>
<sequence length="455" mass="46714">MSEESPAVGNASTGLERQLGLLECVLLSVGGMVGSAIFVFPGTTGRLTGPSAIVAWMGAGVLMTTIALCYTELSLAFPQAGGPAVFPYETLGPSRVVRAFASYLEGVSYSVGWAFGITVSALAIADYVGMIVPAASGHAVPIALTGIALSFLVNALGVSVTSRVNLVFAALLLAILVVFAALGLARADPANYRPFVLDGPVQFLAAVQVAITAYGAWTVIPASAEEIREPTRTIPRAIVASLAVSTVLYGLVLVALHGQVAPSAFVEGNSAVTAPLGVAATALGVPLLRDVLLPFAALVAIFTTMLVGTMSAGRVLFALGRNGTLPGPFGAVSDRFQVPWVGLAAVSLLASALATVPQYFFQLLVVSAIVGTGLPYAINLLSFVGLRYYRTDVDPGFRAPGGYALAGVAFVTLGVAMIGLGLTNVLWSLGTVALLTGVFVVRYLRSPELIVAPTE</sequence>
<keyword evidence="4 6" id="KW-1133">Transmembrane helix</keyword>
<feature type="transmembrane region" description="Helical" evidence="6">
    <location>
        <begin position="20"/>
        <end position="40"/>
    </location>
</feature>
<evidence type="ECO:0000313" key="8">
    <source>
        <dbReference type="Proteomes" id="UP000199062"/>
    </source>
</evidence>
<keyword evidence="3 6" id="KW-0812">Transmembrane</keyword>
<protein>
    <submittedName>
        <fullName evidence="7">Amino acid/polyamine/organocation transporter, APC superfamily</fullName>
    </submittedName>
</protein>
<dbReference type="Gene3D" id="1.20.1740.10">
    <property type="entry name" value="Amino acid/polyamine transporter I"/>
    <property type="match status" value="1"/>
</dbReference>
<feature type="transmembrane region" description="Helical" evidence="6">
    <location>
        <begin position="295"/>
        <end position="317"/>
    </location>
</feature>
<feature type="transmembrane region" description="Helical" evidence="6">
    <location>
        <begin position="52"/>
        <end position="73"/>
    </location>
</feature>
<proteinExistence type="predicted"/>
<dbReference type="InterPro" id="IPR050367">
    <property type="entry name" value="APC_superfamily"/>
</dbReference>
<evidence type="ECO:0000256" key="6">
    <source>
        <dbReference type="SAM" id="Phobius"/>
    </source>
</evidence>
<name>A0A1I6L3X7_9EURY</name>
<accession>A0A1I6L3X7</accession>
<feature type="transmembrane region" description="Helical" evidence="6">
    <location>
        <begin position="401"/>
        <end position="420"/>
    </location>
</feature>
<dbReference type="GO" id="GO:0005886">
    <property type="term" value="C:plasma membrane"/>
    <property type="evidence" value="ECO:0007669"/>
    <property type="project" value="UniProtKB-SubCell"/>
</dbReference>
<dbReference type="PANTHER" id="PTHR42770:SF7">
    <property type="entry name" value="MEMBRANE PROTEIN"/>
    <property type="match status" value="1"/>
</dbReference>
<dbReference type="PIRSF" id="PIRSF006060">
    <property type="entry name" value="AA_transporter"/>
    <property type="match status" value="1"/>
</dbReference>
<feature type="transmembrane region" description="Helical" evidence="6">
    <location>
        <begin position="426"/>
        <end position="444"/>
    </location>
</feature>